<organism evidence="2 3">
    <name type="scientific">Streptomyces ortus</name>
    <dbReference type="NCBI Taxonomy" id="2867268"/>
    <lineage>
        <taxon>Bacteria</taxon>
        <taxon>Bacillati</taxon>
        <taxon>Actinomycetota</taxon>
        <taxon>Actinomycetes</taxon>
        <taxon>Kitasatosporales</taxon>
        <taxon>Streptomycetaceae</taxon>
        <taxon>Streptomyces</taxon>
    </lineage>
</organism>
<evidence type="ECO:0000256" key="1">
    <source>
        <dbReference type="SAM" id="MobiDB-lite"/>
    </source>
</evidence>
<keyword evidence="3" id="KW-1185">Reference proteome</keyword>
<dbReference type="EMBL" id="JAIFZO010000002">
    <property type="protein sequence ID" value="MCX4233247.1"/>
    <property type="molecule type" value="Genomic_DNA"/>
</dbReference>
<name>A0ABT3UZW5_9ACTN</name>
<reference evidence="2" key="1">
    <citation type="journal article" date="2022" name="bioRxiv">
        <title>Discovery and biosynthetic assessment of Streptomyces ortus sp nov. isolated from a deep-sea sponge.</title>
        <authorList>
            <person name="Williams S.E."/>
        </authorList>
    </citation>
    <scope>NUCLEOTIDE SEQUENCE</scope>
    <source>
        <strain evidence="2">A15ISP2-DRY2</strain>
    </source>
</reference>
<evidence type="ECO:0000313" key="3">
    <source>
        <dbReference type="Proteomes" id="UP001165590"/>
    </source>
</evidence>
<dbReference type="RefSeq" id="WP_267026201.1">
    <property type="nucleotide sequence ID" value="NZ_JAIFZO010000002.1"/>
</dbReference>
<feature type="region of interest" description="Disordered" evidence="1">
    <location>
        <begin position="1"/>
        <end position="20"/>
    </location>
</feature>
<protein>
    <submittedName>
        <fullName evidence="2">Uncharacterized protein</fullName>
    </submittedName>
</protein>
<evidence type="ECO:0000313" key="2">
    <source>
        <dbReference type="EMBL" id="MCX4233247.1"/>
    </source>
</evidence>
<sequence>MKPTATPPSTVTTDLPPLTSVADPHAVERIPLAARDLPGGAEVAGPVEAPYGYVADIRAGAGGEEERQ</sequence>
<dbReference type="Proteomes" id="UP001165590">
    <property type="component" value="Unassembled WGS sequence"/>
</dbReference>
<accession>A0ABT3UZW5</accession>
<gene>
    <name evidence="2" type="ORF">K3769_10705</name>
</gene>
<proteinExistence type="predicted"/>
<comment type="caution">
    <text evidence="2">The sequence shown here is derived from an EMBL/GenBank/DDBJ whole genome shotgun (WGS) entry which is preliminary data.</text>
</comment>